<protein>
    <recommendedName>
        <fullName evidence="4">DUF4293 domain-containing protein</fullName>
    </recommendedName>
</protein>
<sequence>MNELQQKSIRSRALIIMLFSGMIIFSNLLGALAFAVIGNGQDYMFSIAEYQKNPGLYLFRYYYDICFIFAITGILFFTGALFLRKLQPKGRIILTIVSIVLILEIWAISFLMQYALRDNGSSKLILTIAFNGLLWSAPLIYLIRYVNSEAVIAALKK</sequence>
<keyword evidence="3" id="KW-1185">Reference proteome</keyword>
<keyword evidence="1" id="KW-0812">Transmembrane</keyword>
<feature type="transmembrane region" description="Helical" evidence="1">
    <location>
        <begin position="12"/>
        <end position="37"/>
    </location>
</feature>
<name>A0A2S1LLD6_9FLAO</name>
<dbReference type="Proteomes" id="UP000244677">
    <property type="component" value="Chromosome"/>
</dbReference>
<dbReference type="KEGG" id="fki:FK004_04395"/>
<keyword evidence="1" id="KW-1133">Transmembrane helix</keyword>
<proteinExistence type="predicted"/>
<evidence type="ECO:0008006" key="4">
    <source>
        <dbReference type="Google" id="ProtNLM"/>
    </source>
</evidence>
<feature type="transmembrane region" description="Helical" evidence="1">
    <location>
        <begin position="124"/>
        <end position="143"/>
    </location>
</feature>
<evidence type="ECO:0000313" key="2">
    <source>
        <dbReference type="EMBL" id="AWG24529.1"/>
    </source>
</evidence>
<feature type="transmembrane region" description="Helical" evidence="1">
    <location>
        <begin position="61"/>
        <end position="83"/>
    </location>
</feature>
<dbReference type="AlphaFoldDB" id="A0A2S1LLD6"/>
<organism evidence="2 3">
    <name type="scientific">Flavobacterium kingsejongi</name>
    <dbReference type="NCBI Taxonomy" id="1678728"/>
    <lineage>
        <taxon>Bacteria</taxon>
        <taxon>Pseudomonadati</taxon>
        <taxon>Bacteroidota</taxon>
        <taxon>Flavobacteriia</taxon>
        <taxon>Flavobacteriales</taxon>
        <taxon>Flavobacteriaceae</taxon>
        <taxon>Flavobacterium</taxon>
    </lineage>
</organism>
<evidence type="ECO:0000313" key="3">
    <source>
        <dbReference type="Proteomes" id="UP000244677"/>
    </source>
</evidence>
<reference evidence="2 3" key="1">
    <citation type="submission" date="2017-04" db="EMBL/GenBank/DDBJ databases">
        <title>Complete genome sequence of Flavobacterium kingsejong AJ004.</title>
        <authorList>
            <person name="Lee P.C."/>
        </authorList>
    </citation>
    <scope>NUCLEOTIDE SEQUENCE [LARGE SCALE GENOMIC DNA]</scope>
    <source>
        <strain evidence="2 3">AJ004</strain>
    </source>
</reference>
<dbReference type="EMBL" id="CP020919">
    <property type="protein sequence ID" value="AWG24529.1"/>
    <property type="molecule type" value="Genomic_DNA"/>
</dbReference>
<gene>
    <name evidence="2" type="ORF">FK004_04395</name>
</gene>
<accession>A0A2S1LLD6</accession>
<keyword evidence="1" id="KW-0472">Membrane</keyword>
<feature type="transmembrane region" description="Helical" evidence="1">
    <location>
        <begin position="92"/>
        <end position="112"/>
    </location>
</feature>
<evidence type="ECO:0000256" key="1">
    <source>
        <dbReference type="SAM" id="Phobius"/>
    </source>
</evidence>